<evidence type="ECO:0000256" key="7">
    <source>
        <dbReference type="SAM" id="MobiDB-lite"/>
    </source>
</evidence>
<keyword evidence="3" id="KW-0812">Transmembrane</keyword>
<reference evidence="9 10" key="1">
    <citation type="submission" date="2013-02" db="EMBL/GenBank/DDBJ databases">
        <title>Whole genome shotgun sequence of Gordonia paraffinivorans NBRC 108238.</title>
        <authorList>
            <person name="Isaki-Nakamura S."/>
            <person name="Hosoyama A."/>
            <person name="Tsuchikane K."/>
            <person name="Ando Y."/>
            <person name="Baba S."/>
            <person name="Ohji S."/>
            <person name="Hamada M."/>
            <person name="Tamura T."/>
            <person name="Yamazoe A."/>
            <person name="Yamazaki S."/>
            <person name="Fujita N."/>
        </authorList>
    </citation>
    <scope>NUCLEOTIDE SEQUENCE [LARGE SCALE GENOMIC DNA]</scope>
    <source>
        <strain evidence="9 10">NBRC 108238</strain>
    </source>
</reference>
<name>A0ABQ0IN92_9ACTN</name>
<dbReference type="SMART" id="SM00014">
    <property type="entry name" value="acidPPc"/>
    <property type="match status" value="1"/>
</dbReference>
<evidence type="ECO:0000313" key="10">
    <source>
        <dbReference type="Proteomes" id="UP000035021"/>
    </source>
</evidence>
<feature type="domain" description="DAGKc" evidence="8">
    <location>
        <begin position="217"/>
        <end position="340"/>
    </location>
</feature>
<evidence type="ECO:0000256" key="4">
    <source>
        <dbReference type="ARBA" id="ARBA00022801"/>
    </source>
</evidence>
<comment type="subcellular location">
    <subcellularLocation>
        <location evidence="1">Cell membrane</location>
        <topology evidence="1">Multi-pass membrane protein</topology>
    </subcellularLocation>
</comment>
<comment type="caution">
    <text evidence="9">The sequence shown here is derived from an EMBL/GenBank/DDBJ whole genome shotgun (WGS) entry which is preliminary data.</text>
</comment>
<evidence type="ECO:0000259" key="8">
    <source>
        <dbReference type="PROSITE" id="PS50146"/>
    </source>
</evidence>
<dbReference type="InterPro" id="IPR001206">
    <property type="entry name" value="Diacylglycerol_kinase_cat_dom"/>
</dbReference>
<dbReference type="PANTHER" id="PTHR14969">
    <property type="entry name" value="SPHINGOSINE-1-PHOSPHATE PHOSPHOHYDROLASE"/>
    <property type="match status" value="1"/>
</dbReference>
<dbReference type="Gene3D" id="3.40.50.10330">
    <property type="entry name" value="Probable inorganic polyphosphate/atp-NAD kinase, domain 1"/>
    <property type="match status" value="1"/>
</dbReference>
<protein>
    <recommendedName>
        <fullName evidence="8">DAGKc domain-containing protein</fullName>
    </recommendedName>
</protein>
<gene>
    <name evidence="9" type="ORF">GP2_022_00420</name>
</gene>
<dbReference type="InterPro" id="IPR036938">
    <property type="entry name" value="PAP2/HPO_sf"/>
</dbReference>
<dbReference type="Pfam" id="PF01569">
    <property type="entry name" value="PAP2"/>
    <property type="match status" value="1"/>
</dbReference>
<evidence type="ECO:0000256" key="5">
    <source>
        <dbReference type="ARBA" id="ARBA00022989"/>
    </source>
</evidence>
<evidence type="ECO:0000313" key="9">
    <source>
        <dbReference type="EMBL" id="GAC84426.1"/>
    </source>
</evidence>
<dbReference type="SUPFAM" id="SSF111331">
    <property type="entry name" value="NAD kinase/diacylglycerol kinase-like"/>
    <property type="match status" value="1"/>
</dbReference>
<sequence>MDAMRGPGNTASFRLPARGLSQMVRGLGALDAEIYESIARSPSPLLDTTMPVLSRAADHSKLWMAIAAGLAMSGRPSLQRGAARGMASLAVTSLVTNQGAKRIRRRARPSPGLIPLPRRGRRQPTSNSLPSGHSASAAAFAVGVAIESPPAGLLLSALAGLVGLSRIATGAHYPGDVVIGLGIGATIATIGARIVPPITEPSLSLADPWIVDTGARPDGRGLVVVVNPASADGEGRRVLAEIRAALPAAEIVELGDADDVPAVMADAASRAEVLGVAGGDGTVASAAAEAIGAGIPLAVFPAGTFNHFARDIGCATVSDTVAAVASGSGSRVDVVWLNDSRLILNTAGAGAHPHFVRVRERLRHRISRPLATATAVFRVLRKDPSVRIEVDGRVSEVSLFLLGNSVYQPTGFVPTRRLRLDDGLLDVRYLEAGGNRSTVRLFAALAAGQLQRSRLYHEMQVPEFAFRSVDGPIALSHDGEVEQTLTEARLRVDYRKLVVCRPAQVL</sequence>
<evidence type="ECO:0000256" key="2">
    <source>
        <dbReference type="ARBA" id="ARBA00022475"/>
    </source>
</evidence>
<keyword evidence="5" id="KW-1133">Transmembrane helix</keyword>
<dbReference type="Gene3D" id="2.60.200.40">
    <property type="match status" value="1"/>
</dbReference>
<proteinExistence type="predicted"/>
<keyword evidence="2" id="KW-1003">Cell membrane</keyword>
<dbReference type="EMBL" id="BAOQ01000022">
    <property type="protein sequence ID" value="GAC84426.1"/>
    <property type="molecule type" value="Genomic_DNA"/>
</dbReference>
<dbReference type="Proteomes" id="UP000035021">
    <property type="component" value="Unassembled WGS sequence"/>
</dbReference>
<evidence type="ECO:0000256" key="6">
    <source>
        <dbReference type="ARBA" id="ARBA00023136"/>
    </source>
</evidence>
<dbReference type="PROSITE" id="PS50146">
    <property type="entry name" value="DAGK"/>
    <property type="match status" value="1"/>
</dbReference>
<dbReference type="SMART" id="SM00046">
    <property type="entry name" value="DAGKc"/>
    <property type="match status" value="1"/>
</dbReference>
<dbReference type="InterPro" id="IPR017438">
    <property type="entry name" value="ATP-NAD_kinase_N"/>
</dbReference>
<keyword evidence="10" id="KW-1185">Reference proteome</keyword>
<keyword evidence="4" id="KW-0378">Hydrolase</keyword>
<dbReference type="SUPFAM" id="SSF48317">
    <property type="entry name" value="Acid phosphatase/Vanadium-dependent haloperoxidase"/>
    <property type="match status" value="1"/>
</dbReference>
<dbReference type="PANTHER" id="PTHR14969:SF62">
    <property type="entry name" value="DECAPRENYLPHOSPHORYL-5-PHOSPHORIBOSE PHOSPHATASE RV3807C-RELATED"/>
    <property type="match status" value="1"/>
</dbReference>
<evidence type="ECO:0000256" key="3">
    <source>
        <dbReference type="ARBA" id="ARBA00022692"/>
    </source>
</evidence>
<dbReference type="CDD" id="cd01610">
    <property type="entry name" value="PAP2_like"/>
    <property type="match status" value="1"/>
</dbReference>
<feature type="region of interest" description="Disordered" evidence="7">
    <location>
        <begin position="100"/>
        <end position="132"/>
    </location>
</feature>
<dbReference type="InterPro" id="IPR016064">
    <property type="entry name" value="NAD/diacylglycerol_kinase_sf"/>
</dbReference>
<accession>A0ABQ0IN92</accession>
<organism evidence="9 10">
    <name type="scientific">Gordonia paraffinivorans NBRC 108238</name>
    <dbReference type="NCBI Taxonomy" id="1223543"/>
    <lineage>
        <taxon>Bacteria</taxon>
        <taxon>Bacillati</taxon>
        <taxon>Actinomycetota</taxon>
        <taxon>Actinomycetes</taxon>
        <taxon>Mycobacteriales</taxon>
        <taxon>Gordoniaceae</taxon>
        <taxon>Gordonia</taxon>
    </lineage>
</organism>
<keyword evidence="6" id="KW-0472">Membrane</keyword>
<evidence type="ECO:0000256" key="1">
    <source>
        <dbReference type="ARBA" id="ARBA00004651"/>
    </source>
</evidence>
<dbReference type="Pfam" id="PF00781">
    <property type="entry name" value="DAGK_cat"/>
    <property type="match status" value="1"/>
</dbReference>
<dbReference type="Gene3D" id="1.20.144.10">
    <property type="entry name" value="Phosphatidic acid phosphatase type 2/haloperoxidase"/>
    <property type="match status" value="1"/>
</dbReference>
<dbReference type="InterPro" id="IPR000326">
    <property type="entry name" value="PAP2/HPO"/>
</dbReference>